<proteinExistence type="predicted"/>
<dbReference type="EMBL" id="LCIQ01000025">
    <property type="protein sequence ID" value="KKT60516.1"/>
    <property type="molecule type" value="Genomic_DNA"/>
</dbReference>
<gene>
    <name evidence="1" type="ORF">UW52_C0025G0013</name>
</gene>
<comment type="caution">
    <text evidence="1">The sequence shown here is derived from an EMBL/GenBank/DDBJ whole genome shotgun (WGS) entry which is preliminary data.</text>
</comment>
<sequence>MVAEVLGGSNLKLEQRVSAFFAGHPTRLSLQEGIRALERIPVVRLTIAFTPSDQAVVRWQKLCSDGLGISCVLEIMREQDIAAGARIDINGRLFRFVLGDEIEK</sequence>
<reference evidence="1 2" key="1">
    <citation type="journal article" date="2015" name="Nature">
        <title>rRNA introns, odd ribosomes, and small enigmatic genomes across a large radiation of phyla.</title>
        <authorList>
            <person name="Brown C.T."/>
            <person name="Hug L.A."/>
            <person name="Thomas B.C."/>
            <person name="Sharon I."/>
            <person name="Castelle C.J."/>
            <person name="Singh A."/>
            <person name="Wilkins M.J."/>
            <person name="Williams K.H."/>
            <person name="Banfield J.F."/>
        </authorList>
    </citation>
    <scope>NUCLEOTIDE SEQUENCE [LARGE SCALE GENOMIC DNA]</scope>
</reference>
<dbReference type="AlphaFoldDB" id="A0A0G1IM68"/>
<evidence type="ECO:0000313" key="1">
    <source>
        <dbReference type="EMBL" id="KKT60516.1"/>
    </source>
</evidence>
<evidence type="ECO:0000313" key="2">
    <source>
        <dbReference type="Proteomes" id="UP000034521"/>
    </source>
</evidence>
<accession>A0A0G1IM68</accession>
<organism evidence="1 2">
    <name type="scientific">Candidatus Gottesmanbacteria bacterium GW2011_GWA1_44_24b</name>
    <dbReference type="NCBI Taxonomy" id="1618437"/>
    <lineage>
        <taxon>Bacteria</taxon>
        <taxon>Candidatus Gottesmaniibacteriota</taxon>
    </lineage>
</organism>
<dbReference type="Proteomes" id="UP000034521">
    <property type="component" value="Unassembled WGS sequence"/>
</dbReference>
<protein>
    <submittedName>
        <fullName evidence="1">Uncharacterized protein</fullName>
    </submittedName>
</protein>
<name>A0A0G1IM68_9BACT</name>